<evidence type="ECO:0000256" key="5">
    <source>
        <dbReference type="ARBA" id="ARBA00023136"/>
    </source>
</evidence>
<feature type="compositionally biased region" description="Acidic residues" evidence="7">
    <location>
        <begin position="575"/>
        <end position="588"/>
    </location>
</feature>
<feature type="region of interest" description="Disordered" evidence="7">
    <location>
        <begin position="818"/>
        <end position="858"/>
    </location>
</feature>
<feature type="domain" description="WSC" evidence="9">
    <location>
        <begin position="233"/>
        <end position="324"/>
    </location>
</feature>
<evidence type="ECO:0000256" key="7">
    <source>
        <dbReference type="SAM" id="MobiDB-lite"/>
    </source>
</evidence>
<keyword evidence="5" id="KW-0472">Membrane</keyword>
<feature type="compositionally biased region" description="Basic and acidic residues" evidence="7">
    <location>
        <begin position="484"/>
        <end position="494"/>
    </location>
</feature>
<dbReference type="PANTHER" id="PTHR24269">
    <property type="entry name" value="KREMEN PROTEIN"/>
    <property type="match status" value="1"/>
</dbReference>
<evidence type="ECO:0000256" key="3">
    <source>
        <dbReference type="ARBA" id="ARBA00022729"/>
    </source>
</evidence>
<dbReference type="PANTHER" id="PTHR24269:SF16">
    <property type="entry name" value="PROTEIN SLG1"/>
    <property type="match status" value="1"/>
</dbReference>
<sequence>MDPIKISSAPQAQIPVAPMIPGQIPMAMPQPFAMPQAPQVPYAISISGVAAPQPQPQAPAPAQYFKPMPNDCQDYIQPRCRVFLDWPTDERNEIKASLRFKQNWHNEYRRSSSTKYKIFATEVEKAIKDVYSQDPNFRHVKVTSLSEEDMKVAANFILEFTQPEDSALRYLSRAISNNYLQSMPVAKNTLLRDGLTHHHRSIVATQKELDAVPKVKVVSSHKQPEDEILTSESIAYEGCFRDKKPDRDLPKQFTKYEMTPEWCVGKCKLAGFSYAGLQYGYLCFCGNKFGKYGRADDIDCDSLCFGDKTRNCGAFWHNSIFSVDRKKHEILEKDEPDDQEESGSGESVDEEDTYAEVANHLMKAAEAALKAAKKLLPHTSHGKSKRAPDEELQFQSEDALNSLSAAEKLMGSNEASLQPKRKEKRDAEGDGRDLLVAYLSDVGGYDRNYRDVEGQDESGSSEKDKSEKFEYRRMVIDESGDGEFVEKSKNEELKARKRREVSEPWDDNFDGPKKMASRAAPAENYSKRNVIPVRQGDTEDDTSRLEDASGEDKKLEEPSEPVEALASGDKLDSAEPSDTEEADEASETEDSKDSRQSSFENQSGESEESAESAESGYTDEGEESGDEANQAESQDTNSARVARAVIEHDDGTLSRHRRELPEVVDEEDKPKERSKRQNALVNDNKINRMQDHVKQGVDNIMALIVDIYQSRKSLARLEQVVKQLKQDVMQHMDVPAGQREEVQSKLRDTVKQTVVNKVNELAQSIRQEVDDYKQSHQAVSQQAKEAVTAILDIPVFQDKVASLKTRIKKRAAEIEKEYKKAKRGSEELPSILKEHFKRNAPELKGEKRLSRSHRDLNL</sequence>
<keyword evidence="11" id="KW-1185">Reference proteome</keyword>
<feature type="compositionally biased region" description="Acidic residues" evidence="7">
    <location>
        <begin position="605"/>
        <end position="626"/>
    </location>
</feature>
<feature type="compositionally biased region" description="Basic and acidic residues" evidence="7">
    <location>
        <begin position="541"/>
        <end position="557"/>
    </location>
</feature>
<evidence type="ECO:0000256" key="6">
    <source>
        <dbReference type="ARBA" id="ARBA00023180"/>
    </source>
</evidence>
<dbReference type="Pfam" id="PF01390">
    <property type="entry name" value="SEA"/>
    <property type="match status" value="1"/>
</dbReference>
<reference evidence="10" key="1">
    <citation type="submission" date="2023-01" db="EMBL/GenBank/DDBJ databases">
        <title>Genome assembly of the deep-sea coral Lophelia pertusa.</title>
        <authorList>
            <person name="Herrera S."/>
            <person name="Cordes E."/>
        </authorList>
    </citation>
    <scope>NUCLEOTIDE SEQUENCE</scope>
    <source>
        <strain evidence="10">USNM1676648</strain>
        <tissue evidence="10">Polyp</tissue>
    </source>
</reference>
<keyword evidence="6" id="KW-0325">Glycoprotein</keyword>
<dbReference type="EMBL" id="MU825397">
    <property type="protein sequence ID" value="KAJ7393683.1"/>
    <property type="molecule type" value="Genomic_DNA"/>
</dbReference>
<dbReference type="Proteomes" id="UP001163046">
    <property type="component" value="Unassembled WGS sequence"/>
</dbReference>
<feature type="region of interest" description="Disordered" evidence="7">
    <location>
        <begin position="331"/>
        <end position="350"/>
    </location>
</feature>
<dbReference type="OrthoDB" id="10043391at2759"/>
<dbReference type="InterPro" id="IPR036364">
    <property type="entry name" value="SEA_dom_sf"/>
</dbReference>
<dbReference type="InterPro" id="IPR051836">
    <property type="entry name" value="Kremen_rcpt"/>
</dbReference>
<keyword evidence="4" id="KW-1133">Transmembrane helix</keyword>
<dbReference type="GO" id="GO:0005886">
    <property type="term" value="C:plasma membrane"/>
    <property type="evidence" value="ECO:0007669"/>
    <property type="project" value="TreeGrafter"/>
</dbReference>
<dbReference type="InterPro" id="IPR002889">
    <property type="entry name" value="WSC_carb-bd"/>
</dbReference>
<feature type="region of interest" description="Disordered" evidence="7">
    <location>
        <begin position="408"/>
        <end position="432"/>
    </location>
</feature>
<feature type="compositionally biased region" description="Acidic residues" evidence="7">
    <location>
        <begin position="334"/>
        <end position="350"/>
    </location>
</feature>
<evidence type="ECO:0000259" key="8">
    <source>
        <dbReference type="PROSITE" id="PS50024"/>
    </source>
</evidence>
<evidence type="ECO:0000256" key="2">
    <source>
        <dbReference type="ARBA" id="ARBA00022692"/>
    </source>
</evidence>
<dbReference type="Gene3D" id="3.30.70.960">
    <property type="entry name" value="SEA domain"/>
    <property type="match status" value="1"/>
</dbReference>
<evidence type="ECO:0000313" key="10">
    <source>
        <dbReference type="EMBL" id="KAJ7393683.1"/>
    </source>
</evidence>
<feature type="region of interest" description="Disordered" evidence="7">
    <location>
        <begin position="446"/>
        <end position="678"/>
    </location>
</feature>
<feature type="compositionally biased region" description="Polar residues" evidence="7">
    <location>
        <begin position="630"/>
        <end position="639"/>
    </location>
</feature>
<evidence type="ECO:0000256" key="4">
    <source>
        <dbReference type="ARBA" id="ARBA00022989"/>
    </source>
</evidence>
<comment type="caution">
    <text evidence="10">The sequence shown here is derived from an EMBL/GenBank/DDBJ whole genome shotgun (WGS) entry which is preliminary data.</text>
</comment>
<organism evidence="10 11">
    <name type="scientific">Desmophyllum pertusum</name>
    <dbReference type="NCBI Taxonomy" id="174260"/>
    <lineage>
        <taxon>Eukaryota</taxon>
        <taxon>Metazoa</taxon>
        <taxon>Cnidaria</taxon>
        <taxon>Anthozoa</taxon>
        <taxon>Hexacorallia</taxon>
        <taxon>Scleractinia</taxon>
        <taxon>Caryophylliina</taxon>
        <taxon>Caryophylliidae</taxon>
        <taxon>Desmophyllum</taxon>
    </lineage>
</organism>
<evidence type="ECO:0000259" key="9">
    <source>
        <dbReference type="PROSITE" id="PS51212"/>
    </source>
</evidence>
<gene>
    <name evidence="10" type="ORF">OS493_003340</name>
</gene>
<evidence type="ECO:0000256" key="1">
    <source>
        <dbReference type="ARBA" id="ARBA00004167"/>
    </source>
</evidence>
<dbReference type="PROSITE" id="PS51212">
    <property type="entry name" value="WSC"/>
    <property type="match status" value="1"/>
</dbReference>
<proteinExistence type="predicted"/>
<accession>A0A9X0A5X3</accession>
<comment type="subcellular location">
    <subcellularLocation>
        <location evidence="1">Membrane</location>
        <topology evidence="1">Single-pass membrane protein</topology>
    </subcellularLocation>
</comment>
<protein>
    <recommendedName>
        <fullName evidence="12">WSC domain-containing protein</fullName>
    </recommendedName>
</protein>
<dbReference type="PROSITE" id="PS50024">
    <property type="entry name" value="SEA"/>
    <property type="match status" value="1"/>
</dbReference>
<dbReference type="InterPro" id="IPR000082">
    <property type="entry name" value="SEA_dom"/>
</dbReference>
<feature type="compositionally biased region" description="Basic and acidic residues" evidence="7">
    <location>
        <begin position="460"/>
        <end position="476"/>
    </location>
</feature>
<keyword evidence="2" id="KW-0812">Transmembrane</keyword>
<feature type="domain" description="SEA" evidence="8">
    <location>
        <begin position="90"/>
        <end position="197"/>
    </location>
</feature>
<name>A0A9X0A5X3_9CNID</name>
<dbReference type="AlphaFoldDB" id="A0A9X0A5X3"/>
<keyword evidence="3" id="KW-0732">Signal</keyword>
<evidence type="ECO:0000313" key="11">
    <source>
        <dbReference type="Proteomes" id="UP001163046"/>
    </source>
</evidence>
<dbReference type="Pfam" id="PF01822">
    <property type="entry name" value="WSC"/>
    <property type="match status" value="1"/>
</dbReference>
<dbReference type="SMART" id="SM00321">
    <property type="entry name" value="WSC"/>
    <property type="match status" value="1"/>
</dbReference>
<evidence type="ECO:0008006" key="12">
    <source>
        <dbReference type="Google" id="ProtNLM"/>
    </source>
</evidence>